<evidence type="ECO:0000256" key="12">
    <source>
        <dbReference type="ARBA" id="ARBA00053547"/>
    </source>
</evidence>
<feature type="binding site" evidence="13">
    <location>
        <position position="147"/>
    </location>
    <ligand>
        <name>Mg(2+)</name>
        <dbReference type="ChEBI" id="CHEBI:18420"/>
        <label>1</label>
        <note>catalytic</note>
    </ligand>
</feature>
<feature type="binding site" evidence="13">
    <location>
        <position position="274"/>
    </location>
    <ligand>
        <name>Mg(2+)</name>
        <dbReference type="ChEBI" id="CHEBI:18420"/>
        <label>1</label>
        <note>catalytic</note>
    </ligand>
</feature>
<organism evidence="14 15">
    <name type="scientific">Microbacterium oxydans</name>
    <dbReference type="NCBI Taxonomy" id="82380"/>
    <lineage>
        <taxon>Bacteria</taxon>
        <taxon>Bacillati</taxon>
        <taxon>Actinomycetota</taxon>
        <taxon>Actinomycetes</taxon>
        <taxon>Micrococcales</taxon>
        <taxon>Microbacteriaceae</taxon>
        <taxon>Microbacterium</taxon>
    </lineage>
</organism>
<dbReference type="PROSITE" id="PS00629">
    <property type="entry name" value="IMP_1"/>
    <property type="match status" value="1"/>
</dbReference>
<dbReference type="EMBL" id="JYIW01000026">
    <property type="protein sequence ID" value="KJL28159.1"/>
    <property type="molecule type" value="Genomic_DNA"/>
</dbReference>
<dbReference type="Proteomes" id="UP000033640">
    <property type="component" value="Unassembled WGS sequence"/>
</dbReference>
<dbReference type="PATRIC" id="fig|82380.11.peg.3258"/>
<dbReference type="InterPro" id="IPR020550">
    <property type="entry name" value="Inositol_monophosphatase_CS"/>
</dbReference>
<dbReference type="PRINTS" id="PR00377">
    <property type="entry name" value="IMPHPHTASES"/>
</dbReference>
<dbReference type="Gene3D" id="3.40.190.80">
    <property type="match status" value="1"/>
</dbReference>
<dbReference type="InterPro" id="IPR020583">
    <property type="entry name" value="Inositol_monoP_metal-BS"/>
</dbReference>
<name>A0A0F0L645_9MICO</name>
<evidence type="ECO:0000256" key="9">
    <source>
        <dbReference type="ARBA" id="ARBA00022842"/>
    </source>
</evidence>
<dbReference type="GO" id="GO:0046854">
    <property type="term" value="P:phosphatidylinositol phosphate biosynthetic process"/>
    <property type="evidence" value="ECO:0007669"/>
    <property type="project" value="InterPro"/>
</dbReference>
<comment type="cofactor">
    <cofactor evidence="2 13">
        <name>Mg(2+)</name>
        <dbReference type="ChEBI" id="CHEBI:18420"/>
    </cofactor>
</comment>
<evidence type="ECO:0000256" key="13">
    <source>
        <dbReference type="PIRSR" id="PIRSR600760-2"/>
    </source>
</evidence>
<evidence type="ECO:0000256" key="6">
    <source>
        <dbReference type="ARBA" id="ARBA00021697"/>
    </source>
</evidence>
<evidence type="ECO:0000256" key="5">
    <source>
        <dbReference type="ARBA" id="ARBA00013106"/>
    </source>
</evidence>
<evidence type="ECO:0000256" key="8">
    <source>
        <dbReference type="ARBA" id="ARBA00022801"/>
    </source>
</evidence>
<comment type="pathway">
    <text evidence="3">Amino-acid biosynthesis; L-histidine biosynthesis; L-histidine from 5-phospho-alpha-D-ribose 1-diphosphate: step 8/9.</text>
</comment>
<dbReference type="Pfam" id="PF00459">
    <property type="entry name" value="Inositol_P"/>
    <property type="match status" value="1"/>
</dbReference>
<reference evidence="14 15" key="1">
    <citation type="submission" date="2015-02" db="EMBL/GenBank/DDBJ databases">
        <title>Draft genome sequences of ten Microbacterium spp. with emphasis on heavy metal contaminated environments.</title>
        <authorList>
            <person name="Corretto E."/>
        </authorList>
    </citation>
    <scope>NUCLEOTIDE SEQUENCE [LARGE SCALE GENOMIC DNA]</scope>
    <source>
        <strain evidence="14 15">BEL4b</strain>
    </source>
</reference>
<dbReference type="GO" id="GO:0008934">
    <property type="term" value="F:inositol monophosphate 1-phosphatase activity"/>
    <property type="evidence" value="ECO:0007669"/>
    <property type="project" value="TreeGrafter"/>
</dbReference>
<comment type="catalytic activity">
    <reaction evidence="11">
        <text>L-histidinol phosphate + H2O = L-histidinol + phosphate</text>
        <dbReference type="Rhea" id="RHEA:14465"/>
        <dbReference type="ChEBI" id="CHEBI:15377"/>
        <dbReference type="ChEBI" id="CHEBI:43474"/>
        <dbReference type="ChEBI" id="CHEBI:57699"/>
        <dbReference type="ChEBI" id="CHEBI:57980"/>
        <dbReference type="EC" id="3.1.3.15"/>
    </reaction>
</comment>
<gene>
    <name evidence="14" type="primary">hisN</name>
    <name evidence="14" type="ORF">RS83_03227</name>
</gene>
<dbReference type="PANTHER" id="PTHR20854">
    <property type="entry name" value="INOSITOL MONOPHOSPHATASE"/>
    <property type="match status" value="1"/>
</dbReference>
<dbReference type="GO" id="GO:0004401">
    <property type="term" value="F:histidinol-phosphatase activity"/>
    <property type="evidence" value="ECO:0007669"/>
    <property type="project" value="UniProtKB-EC"/>
</dbReference>
<evidence type="ECO:0000313" key="15">
    <source>
        <dbReference type="Proteomes" id="UP000033640"/>
    </source>
</evidence>
<keyword evidence="7 13" id="KW-0479">Metal-binding</keyword>
<evidence type="ECO:0000256" key="11">
    <source>
        <dbReference type="ARBA" id="ARBA00049158"/>
    </source>
</evidence>
<evidence type="ECO:0000256" key="1">
    <source>
        <dbReference type="ARBA" id="ARBA00001033"/>
    </source>
</evidence>
<dbReference type="PROSITE" id="PS00630">
    <property type="entry name" value="IMP_2"/>
    <property type="match status" value="1"/>
</dbReference>
<proteinExistence type="predicted"/>
<evidence type="ECO:0000256" key="10">
    <source>
        <dbReference type="ARBA" id="ARBA00033209"/>
    </source>
</evidence>
<dbReference type="EC" id="3.1.3.15" evidence="4"/>
<dbReference type="EC" id="3.1.3.25" evidence="5"/>
<evidence type="ECO:0000256" key="7">
    <source>
        <dbReference type="ARBA" id="ARBA00022723"/>
    </source>
</evidence>
<comment type="caution">
    <text evidence="14">The sequence shown here is derived from an EMBL/GenBank/DDBJ whole genome shotgun (WGS) entry which is preliminary data.</text>
</comment>
<dbReference type="AlphaFoldDB" id="A0A0F0L645"/>
<feature type="binding site" evidence="13">
    <location>
        <position position="148"/>
    </location>
    <ligand>
        <name>Mg(2+)</name>
        <dbReference type="ChEBI" id="CHEBI:18420"/>
        <label>1</label>
        <note>catalytic</note>
    </ligand>
</feature>
<comment type="function">
    <text evidence="12">Catalyzes the dephosphorylation of histidinol-phosphate to histidinol, the direct precursor of histidine.</text>
</comment>
<sequence length="320" mass="34633">MPLTVSVFVIEIRRHSRQSSRLFCFSGRGSPALLPVTPPHAARARLTYPECVTASPSADAVSPVHDADLTLALRLADAADAQSFPRFDAADLVISTKADNSHVTDADLATERAIREILAVERPDDGIFGEEFGAEGDTHRQWIIDPIDGTANFLRGVPLWGTMIALAIDGVPQVGVVSMPALGRRWWASSGAGAWTNTQTEPRRLQTSAVSSLDDASVSFQSIGQWTASGHRDQLLALADRVWRDRAYGDVYAYMLLAEGRVDMVAEFDVKEYDIAAAVAIVREAGGRMTSFDGVETISARSTLATNGILHDAFLTLLHE</sequence>
<dbReference type="GO" id="GO:0046872">
    <property type="term" value="F:metal ion binding"/>
    <property type="evidence" value="ECO:0007669"/>
    <property type="project" value="UniProtKB-KW"/>
</dbReference>
<protein>
    <recommendedName>
        <fullName evidence="6">Histidinol-phosphatase</fullName>
        <ecNumber evidence="4">3.1.3.15</ecNumber>
        <ecNumber evidence="5">3.1.3.25</ecNumber>
    </recommendedName>
    <alternativeName>
        <fullName evidence="10">Histidinol-phosphate phosphatase</fullName>
    </alternativeName>
</protein>
<dbReference type="FunFam" id="3.30.540.10:FF:000003">
    <property type="entry name" value="Inositol-1-monophosphatase"/>
    <property type="match status" value="1"/>
</dbReference>
<dbReference type="Gene3D" id="3.30.540.10">
    <property type="entry name" value="Fructose-1,6-Bisphosphatase, subunit A, domain 1"/>
    <property type="match status" value="1"/>
</dbReference>
<evidence type="ECO:0000313" key="14">
    <source>
        <dbReference type="EMBL" id="KJL28159.1"/>
    </source>
</evidence>
<accession>A0A0F0L645</accession>
<dbReference type="InterPro" id="IPR000760">
    <property type="entry name" value="Inositol_monophosphatase-like"/>
</dbReference>
<dbReference type="GO" id="GO:0007165">
    <property type="term" value="P:signal transduction"/>
    <property type="evidence" value="ECO:0007669"/>
    <property type="project" value="TreeGrafter"/>
</dbReference>
<keyword evidence="9 13" id="KW-0460">Magnesium</keyword>
<evidence type="ECO:0000256" key="3">
    <source>
        <dbReference type="ARBA" id="ARBA00004970"/>
    </source>
</evidence>
<comment type="catalytic activity">
    <reaction evidence="1">
        <text>a myo-inositol phosphate + H2O = myo-inositol + phosphate</text>
        <dbReference type="Rhea" id="RHEA:24056"/>
        <dbReference type="ChEBI" id="CHEBI:15377"/>
        <dbReference type="ChEBI" id="CHEBI:17268"/>
        <dbReference type="ChEBI" id="CHEBI:43474"/>
        <dbReference type="ChEBI" id="CHEBI:84139"/>
        <dbReference type="EC" id="3.1.3.25"/>
    </reaction>
</comment>
<dbReference type="SUPFAM" id="SSF56655">
    <property type="entry name" value="Carbohydrate phosphatase"/>
    <property type="match status" value="1"/>
</dbReference>
<evidence type="ECO:0000256" key="4">
    <source>
        <dbReference type="ARBA" id="ARBA00013085"/>
    </source>
</evidence>
<evidence type="ECO:0000256" key="2">
    <source>
        <dbReference type="ARBA" id="ARBA00001946"/>
    </source>
</evidence>
<dbReference type="PANTHER" id="PTHR20854:SF4">
    <property type="entry name" value="INOSITOL-1-MONOPHOSPHATASE-RELATED"/>
    <property type="match status" value="1"/>
</dbReference>
<dbReference type="GO" id="GO:0006020">
    <property type="term" value="P:inositol metabolic process"/>
    <property type="evidence" value="ECO:0007669"/>
    <property type="project" value="TreeGrafter"/>
</dbReference>
<keyword evidence="8 14" id="KW-0378">Hydrolase</keyword>
<feature type="binding site" evidence="13">
    <location>
        <position position="130"/>
    </location>
    <ligand>
        <name>Mg(2+)</name>
        <dbReference type="ChEBI" id="CHEBI:18420"/>
        <label>1</label>
        <note>catalytic</note>
    </ligand>
</feature>
<feature type="binding site" evidence="13">
    <location>
        <position position="145"/>
    </location>
    <ligand>
        <name>Mg(2+)</name>
        <dbReference type="ChEBI" id="CHEBI:18420"/>
        <label>1</label>
        <note>catalytic</note>
    </ligand>
</feature>